<dbReference type="RefSeq" id="WP_240099948.1">
    <property type="nucleotide sequence ID" value="NZ_JAJSON010000025.1"/>
</dbReference>
<gene>
    <name evidence="2" type="ORF">LU635_13120</name>
</gene>
<proteinExistence type="predicted"/>
<comment type="caution">
    <text evidence="2">The sequence shown here is derived from an EMBL/GenBank/DDBJ whole genome shotgun (WGS) entry which is preliminary data.</text>
</comment>
<keyword evidence="1" id="KW-0175">Coiled coil</keyword>
<dbReference type="Proteomes" id="UP001139344">
    <property type="component" value="Unassembled WGS sequence"/>
</dbReference>
<accession>A0A9X1UYC5</accession>
<feature type="coiled-coil region" evidence="1">
    <location>
        <begin position="667"/>
        <end position="694"/>
    </location>
</feature>
<evidence type="ECO:0000313" key="2">
    <source>
        <dbReference type="EMBL" id="MCG9972582.1"/>
    </source>
</evidence>
<name>A0A9X1UYC5_9FLAO</name>
<sequence>MAANKILKETAPHYHRFEDNQVLTDEALNRVLDHINYQDKLTRTGLIGVGILCGLKVRTSGDSIILEKGIAVTTDGDILYKPKTEYKGFKKFADENVLYETFLVDDKVMDLYELEEDTTSSNVFSLDKFHSKTDIDEENMVALLYLENFHKDEDDCSGIDCNAQGLEVVNNLRVLVTSQENARKIASEDSILNAFLNDSGENIVSNLDQFLAKKVILNSGNTSSLSSLKAAYEINFLDLSVHIERIGELQIFKDIAEGNSFNSSQLLQNLKTGNLTFQYTYDLYKDLVNAYNELLEQLRRNYTICCADFAAFPKHVLLGEIHHMPVSLRHSFYASPIHDYSSTIKNLKDRYKRILKMLQNFALERHDEIRITPSRNGYHSLGERALPFYYNLKKSADPAEMLNLWRINNKGKTWNYYKHNYPPIFDPLDYCLEDHDFYRIEGHVGHEVKNTLKNLENLRKEKGLDFKIVPVAIGNMADELTIDYEDFKAQFEDLQIILQAWNEEQKCMMKSASGFLSRFSTTQKGLHLDYMEVMPSLDQPNEEVENINIPGRDTGGFIARNFFMKEAGTRSLLFNQPKSKKQKNTILSFMDKSTDSTGILWSKGSDAIKTGDSGSAINVKIGNALKDKVRDWEEELQIAVMDIPASVLGKLKATEDNELSNISDFTEENLKKYLQALNEQCKTARAAKKKLQKQLLKDGSRLKNSAYIENYFSVLNRILSNCCLGEKVTILYKEILERKNELLNQFILRNYIDAHPGAQHKAGVPKGGTFILLYYSQAQRKKFDPERFIKLNMMTAEHLPERSAERITTEGLGMSPSQPFSTGIRTRDIAAFDEDIRERIPEFGFSDLINLSRPNTLAHGTVIGDLCLPYVCCSETPALSFVFPDPVVSLFIGRDHVCVSETEEADELLLEVSPADAVLKAFIENKPVANLVSNNGDNWFFDPNKVENIQYGKNISFTVNDQKVPETIKVLEQPEPAFTISPDIKFNNQHTVANIQVENTSKAIENQNFHWNFSPFGETTNNAISFEFPIKVRPGQQLNLKISLTATNGPCSKTLDQELTINVPQEEANACLDMAKTDITNSLQILRTFLKKNSRQIVQFQQFYQDKVFAMYKLILSEPEETLDGKHDAEIFKLIQEIQHTIFKMTRDRLNTTQQAFLQIIYYETMFVYFYIQSCRDAAIVARTDITRNWPSFTKHSIARWKKGTRVMLGVDPVSEKIKIIRNQLKEQISNPLLKTLSQISEMLNSDFD</sequence>
<keyword evidence="3" id="KW-1185">Reference proteome</keyword>
<organism evidence="2 3">
    <name type="scientific">Christiangramia crocea</name>
    <dbReference type="NCBI Taxonomy" id="2904124"/>
    <lineage>
        <taxon>Bacteria</taxon>
        <taxon>Pseudomonadati</taxon>
        <taxon>Bacteroidota</taxon>
        <taxon>Flavobacteriia</taxon>
        <taxon>Flavobacteriales</taxon>
        <taxon>Flavobacteriaceae</taxon>
        <taxon>Christiangramia</taxon>
    </lineage>
</organism>
<evidence type="ECO:0000256" key="1">
    <source>
        <dbReference type="SAM" id="Coils"/>
    </source>
</evidence>
<dbReference type="AlphaFoldDB" id="A0A9X1UYC5"/>
<dbReference type="EMBL" id="JAJSON010000025">
    <property type="protein sequence ID" value="MCG9972582.1"/>
    <property type="molecule type" value="Genomic_DNA"/>
</dbReference>
<protein>
    <submittedName>
        <fullName evidence="2">Uncharacterized protein</fullName>
    </submittedName>
</protein>
<evidence type="ECO:0000313" key="3">
    <source>
        <dbReference type="Proteomes" id="UP001139344"/>
    </source>
</evidence>
<reference evidence="2" key="1">
    <citation type="submission" date="2021-12" db="EMBL/GenBank/DDBJ databases">
        <title>Description of Gramella crocea sp. nov., a new bacterium isolated from activated sludge.</title>
        <authorList>
            <person name="Zhang X."/>
        </authorList>
    </citation>
    <scope>NUCLEOTIDE SEQUENCE</scope>
    <source>
        <strain evidence="2">YB25</strain>
    </source>
</reference>